<protein>
    <recommendedName>
        <fullName evidence="5">5'-3' exoribonuclease 1</fullName>
        <ecNumber evidence="5">3.1.13.-</ecNumber>
    </recommendedName>
</protein>
<dbReference type="GO" id="GO:0003723">
    <property type="term" value="F:RNA binding"/>
    <property type="evidence" value="ECO:0007669"/>
    <property type="project" value="UniProtKB-KW"/>
</dbReference>
<feature type="domain" description="5'-3' exoribonuclease 1 D1" evidence="10">
    <location>
        <begin position="692"/>
        <end position="845"/>
    </location>
</feature>
<evidence type="ECO:0000259" key="11">
    <source>
        <dbReference type="Pfam" id="PF18334"/>
    </source>
</evidence>
<feature type="compositionally biased region" description="Low complexity" evidence="6">
    <location>
        <begin position="1261"/>
        <end position="1279"/>
    </location>
</feature>
<feature type="region of interest" description="Disordered" evidence="6">
    <location>
        <begin position="93"/>
        <end position="124"/>
    </location>
</feature>
<keyword evidence="2 5" id="KW-0378">Hydrolase</keyword>
<dbReference type="Gene3D" id="3.40.50.12390">
    <property type="match status" value="2"/>
</dbReference>
<dbReference type="GO" id="GO:0005737">
    <property type="term" value="C:cytoplasm"/>
    <property type="evidence" value="ECO:0007669"/>
    <property type="project" value="UniProtKB-SubCell"/>
</dbReference>
<sequence>MGVPKFFRWLSERYPRLSQFVTTNSTPEIDNLYLDMNGIIHSCTHGNDPSVRVSEEDMILNIFNYLDKLVSFIRPTEVLFLAIDGVAPRAKMNQQRSRRFRSAQEQEEARKAAERKGEPMPDDAFDSNCITPGTSFMHRLHSHLCFFIRKKMETDPLWQAPKIIFSGHNVPGEGEHKIMEYIRWSKRGPNFKPNQRHCLYGLDADLIMLALVSHEPNFVLLREVVKFGGKSSGQPARETYKNPCAENFILLHIGLLRDYFELEFSCVKDAVPFELDLERIIDDFVFFSMLVGNDFLPALPTLDIAEGGLNFLIETYKGLLPSMGGYITYAGKLSVRRLQMLLDAIGENELKVLEERAKETEEFESRRARKSKRDEATFEEAEGDFNDDWEADGMEALAEGAGGFESLRPAIEPGTIPVEEGDEEDSWFTVASTAKPAKKLTAACMMSSENRSLLLSGQGSTALETWKQRHYAKMGIHGSNRRSVIEAYLHGLNWVLEYYYRGVPSWNWFYPFHYAPCASDASDLGSVRVKFSLGKPFLPFQQLLGVLPRSGYKHLPKPYHWLFNDPSSPIIDFYPTQFEVDYEGKRADWEAIILINFIDEKRLLKADALVKGLSKEERAQNTLGPMLIFTHSEGSAERHHTQSTLPNRIASVMKCNSKCMEKPPPPPLKKDENGFVPELVKGTATDAAGRPPGFPTLKTLNAEPYFGRVVNIFGQPSKQESLVLRFPLPDRRQTAAAAAGSFNGQTCFVDWPFLKEARIVAVSDKRCTVRNGRKQEHSRAQADSWECKAGVMAADMLKQGLDVQECTVVLHVRRVEGLSLHPDGLVEKQIASAEAIYPLQMILTRNPAPDPWFDPKTVKKAWDHSLSKLSVGDRALFLGPHSYGQVATIVEAGGPGTAMNGHKIKAARQGGPCMTILIAPQVLPQAFASTAHRIIANTTQPMIPSGQVARQLRMNPRVLGTISGSVWMQAGDERFDVGLAVKHAGNELCVPEYCQANVSGRGWVYSTDFVQALQEYKRRFPWVFQMIESNPKPQSYDARDVFPDLTPEGQAAQVSSVSQWLKTLPMSRRPLVKITDQVMPASVVQLIQGTVPRPPARLPEPREVICWSRSLLLPPVGKRDALAELQGGGFGLGDRVAYSGASEEGGPEFGSQGFVVGVMDGAVEVLFDREFPSGGDLHGRCQGKFGGTFPGSFLLNLSKPMGASRSNAAAVPQVAAGKAHETGRPARPNGPQAAGSAEGKAPPSAAQEAVAWKAAWGAVSSGSQTAPGAAAAASSGANGHPQPQHSAPPVAGKLHSWLRQGQRLLRDLEVECAPSAGATLLPRLREALAALEQEAAVFNPPTEAEKAAAKRSSTDERATAVIWNMLQMSPQGPEGRKERSKGSGGGKGKKTAATAELDEGAPCSRAAPPPPPQPSTLILGQQQQQQPVPPPPGLGVRPGSENRAANKGHREVVSASWEYWQSLKKQPRQ</sequence>
<dbReference type="InterPro" id="IPR041412">
    <property type="entry name" value="Xrn1_helical"/>
</dbReference>
<dbReference type="InterPro" id="IPR004859">
    <property type="entry name" value="Xrn1_N"/>
</dbReference>
<organism evidence="12">
    <name type="scientific">Tetraselmis sp. GSL018</name>
    <dbReference type="NCBI Taxonomy" id="582737"/>
    <lineage>
        <taxon>Eukaryota</taxon>
        <taxon>Viridiplantae</taxon>
        <taxon>Chlorophyta</taxon>
        <taxon>core chlorophytes</taxon>
        <taxon>Chlorodendrophyceae</taxon>
        <taxon>Chlorodendrales</taxon>
        <taxon>Chlorodendraceae</taxon>
        <taxon>Tetraselmis</taxon>
    </lineage>
</organism>
<dbReference type="InterPro" id="IPR040992">
    <property type="entry name" value="XRN1_D1"/>
</dbReference>
<keyword evidence="5" id="KW-0963">Cytoplasm</keyword>
<dbReference type="GO" id="GO:0005634">
    <property type="term" value="C:nucleus"/>
    <property type="evidence" value="ECO:0007669"/>
    <property type="project" value="TreeGrafter"/>
</dbReference>
<evidence type="ECO:0000259" key="8">
    <source>
        <dbReference type="Pfam" id="PF17846"/>
    </source>
</evidence>
<feature type="region of interest" description="Disordered" evidence="6">
    <location>
        <begin position="1208"/>
        <end position="1248"/>
    </location>
</feature>
<evidence type="ECO:0000256" key="2">
    <source>
        <dbReference type="ARBA" id="ARBA00022801"/>
    </source>
</evidence>
<gene>
    <name evidence="12" type="primary">SEP1</name>
    <name evidence="12" type="ORF">TSPGSL018_11898</name>
</gene>
<dbReference type="Pfam" id="PF17846">
    <property type="entry name" value="XRN_M"/>
    <property type="match status" value="1"/>
</dbReference>
<feature type="domain" description="Xrn1 helical" evidence="8">
    <location>
        <begin position="275"/>
        <end position="644"/>
    </location>
</feature>
<feature type="compositionally biased region" description="Low complexity" evidence="6">
    <location>
        <begin position="1208"/>
        <end position="1217"/>
    </location>
</feature>
<dbReference type="GO" id="GO:0000956">
    <property type="term" value="P:nuclear-transcribed mRNA catabolic process"/>
    <property type="evidence" value="ECO:0007669"/>
    <property type="project" value="InterPro"/>
</dbReference>
<feature type="domain" description="Exoribonuclease Xrn1 D2/D3" evidence="11">
    <location>
        <begin position="871"/>
        <end position="1087"/>
    </location>
</feature>
<keyword evidence="1 5" id="KW-0540">Nuclease</keyword>
<keyword evidence="5" id="KW-0694">RNA-binding</keyword>
<evidence type="ECO:0000259" key="10">
    <source>
        <dbReference type="Pfam" id="PF18332"/>
    </source>
</evidence>
<dbReference type="Gene3D" id="1.25.40.1050">
    <property type="match status" value="1"/>
</dbReference>
<dbReference type="InterPro" id="IPR016494">
    <property type="entry name" value="5_3_exoribonuclease_1"/>
</dbReference>
<name>A0A061R927_9CHLO</name>
<feature type="region of interest" description="Disordered" evidence="6">
    <location>
        <begin position="1261"/>
        <end position="1290"/>
    </location>
</feature>
<dbReference type="Pfam" id="PF18129">
    <property type="entry name" value="SH3_12"/>
    <property type="match status" value="1"/>
</dbReference>
<feature type="compositionally biased region" description="Basic and acidic residues" evidence="6">
    <location>
        <begin position="102"/>
        <end position="119"/>
    </location>
</feature>
<dbReference type="GO" id="GO:0004534">
    <property type="term" value="F:5'-3' RNA exonuclease activity"/>
    <property type="evidence" value="ECO:0007669"/>
    <property type="project" value="TreeGrafter"/>
</dbReference>
<evidence type="ECO:0000313" key="12">
    <source>
        <dbReference type="EMBL" id="JAC67140.1"/>
    </source>
</evidence>
<dbReference type="Gene3D" id="2.30.30.750">
    <property type="match status" value="1"/>
</dbReference>
<dbReference type="InterPro" id="IPR047007">
    <property type="entry name" value="XRN1_D1_sf"/>
</dbReference>
<dbReference type="Pfam" id="PF18334">
    <property type="entry name" value="XRN1_D2_D3"/>
    <property type="match status" value="1"/>
</dbReference>
<feature type="region of interest" description="Disordered" evidence="6">
    <location>
        <begin position="361"/>
        <end position="380"/>
    </location>
</feature>
<evidence type="ECO:0000256" key="1">
    <source>
        <dbReference type="ARBA" id="ARBA00022722"/>
    </source>
</evidence>
<evidence type="ECO:0000256" key="4">
    <source>
        <dbReference type="ARBA" id="ARBA00038299"/>
    </source>
</evidence>
<dbReference type="PIRSF" id="PIRSF006743">
    <property type="entry name" value="Exonuclease_Xnr1"/>
    <property type="match status" value="1"/>
</dbReference>
<proteinExistence type="inferred from homology"/>
<dbReference type="InterPro" id="IPR041385">
    <property type="entry name" value="SH3_12"/>
</dbReference>
<dbReference type="PANTHER" id="PTHR12341:SF7">
    <property type="entry name" value="5'-3' EXORIBONUCLEASE 1"/>
    <property type="match status" value="1"/>
</dbReference>
<evidence type="ECO:0000256" key="3">
    <source>
        <dbReference type="ARBA" id="ARBA00022839"/>
    </source>
</evidence>
<feature type="domain" description="5'-3' exoribonuclease 1 SH3-like" evidence="9">
    <location>
        <begin position="1130"/>
        <end position="1196"/>
    </location>
</feature>
<keyword evidence="3 5" id="KW-0269">Exonuclease</keyword>
<dbReference type="Pfam" id="PF03159">
    <property type="entry name" value="XRN_N"/>
    <property type="match status" value="1"/>
</dbReference>
<comment type="similarity">
    <text evidence="4 5">Belongs to the 5'-3' exonuclease family.</text>
</comment>
<evidence type="ECO:0000259" key="7">
    <source>
        <dbReference type="Pfam" id="PF03159"/>
    </source>
</evidence>
<dbReference type="CDD" id="cd18673">
    <property type="entry name" value="PIN_XRN1-2-like"/>
    <property type="match status" value="1"/>
</dbReference>
<dbReference type="PANTHER" id="PTHR12341">
    <property type="entry name" value="5'-&gt;3' EXORIBONUCLEASE"/>
    <property type="match status" value="1"/>
</dbReference>
<evidence type="ECO:0000256" key="5">
    <source>
        <dbReference type="PIRNR" id="PIRNR006743"/>
    </source>
</evidence>
<dbReference type="EMBL" id="GBEZ01019413">
    <property type="protein sequence ID" value="JAC67140.1"/>
    <property type="molecule type" value="Transcribed_RNA"/>
</dbReference>
<accession>A0A061R927</accession>
<feature type="domain" description="Xrn1 N-terminal" evidence="7">
    <location>
        <begin position="1"/>
        <end position="223"/>
    </location>
</feature>
<dbReference type="EC" id="3.1.13.-" evidence="5"/>
<dbReference type="Gene3D" id="2.170.260.40">
    <property type="match status" value="1"/>
</dbReference>
<dbReference type="InterPro" id="IPR027073">
    <property type="entry name" value="5_3_exoribonuclease"/>
</dbReference>
<reference evidence="12" key="1">
    <citation type="submission" date="2014-05" db="EMBL/GenBank/DDBJ databases">
        <title>The transcriptome of the halophilic microalga Tetraselmis sp. GSL018 isolated from the Great Salt Lake, Utah.</title>
        <authorList>
            <person name="Jinkerson R.E."/>
            <person name="D'Adamo S."/>
            <person name="Posewitz M.C."/>
        </authorList>
    </citation>
    <scope>NUCLEOTIDE SEQUENCE</scope>
    <source>
        <strain evidence="12">GSL018</strain>
    </source>
</reference>
<feature type="region of interest" description="Disordered" evidence="6">
    <location>
        <begin position="1366"/>
        <end position="1451"/>
    </location>
</feature>
<dbReference type="Pfam" id="PF18332">
    <property type="entry name" value="XRN1_D1"/>
    <property type="match status" value="1"/>
</dbReference>
<dbReference type="InterPro" id="IPR041106">
    <property type="entry name" value="XRN1_D2_D3"/>
</dbReference>
<feature type="compositionally biased region" description="Basic and acidic residues" evidence="6">
    <location>
        <begin position="361"/>
        <end position="376"/>
    </location>
</feature>
<evidence type="ECO:0000259" key="9">
    <source>
        <dbReference type="Pfam" id="PF18129"/>
    </source>
</evidence>
<comment type="subcellular location">
    <subcellularLocation>
        <location evidence="5">Cytoplasm</location>
    </subcellularLocation>
</comment>
<evidence type="ECO:0000256" key="6">
    <source>
        <dbReference type="SAM" id="MobiDB-lite"/>
    </source>
</evidence>
<dbReference type="InterPro" id="IPR047008">
    <property type="entry name" value="XRN1_SH3_sf"/>
</dbReference>